<dbReference type="EMBL" id="HBFC01007499">
    <property type="protein sequence ID" value="CAD8701563.1"/>
    <property type="molecule type" value="Transcribed_RNA"/>
</dbReference>
<evidence type="ECO:0000256" key="9">
    <source>
        <dbReference type="ARBA" id="ARBA00022692"/>
    </source>
</evidence>
<evidence type="ECO:0000256" key="17">
    <source>
        <dbReference type="ARBA" id="ARBA00023140"/>
    </source>
</evidence>
<evidence type="ECO:0000256" key="10">
    <source>
        <dbReference type="ARBA" id="ARBA00022723"/>
    </source>
</evidence>
<keyword evidence="11 18" id="KW-0863">Zinc-finger</keyword>
<keyword evidence="9" id="KW-0812">Transmembrane</keyword>
<dbReference type="SUPFAM" id="SSF57850">
    <property type="entry name" value="RING/U-box"/>
    <property type="match status" value="1"/>
</dbReference>
<dbReference type="PROSITE" id="PS00518">
    <property type="entry name" value="ZF_RING_1"/>
    <property type="match status" value="1"/>
</dbReference>
<protein>
    <recommendedName>
        <fullName evidence="5">RING-type E3 ubiquitin transferase</fullName>
        <ecNumber evidence="5">2.3.2.27</ecNumber>
    </recommendedName>
</protein>
<evidence type="ECO:0000256" key="3">
    <source>
        <dbReference type="ARBA" id="ARBA00004906"/>
    </source>
</evidence>
<feature type="compositionally biased region" description="Basic and acidic residues" evidence="19">
    <location>
        <begin position="29"/>
        <end position="42"/>
    </location>
</feature>
<dbReference type="SMART" id="SM00184">
    <property type="entry name" value="RING"/>
    <property type="match status" value="1"/>
</dbReference>
<keyword evidence="10" id="KW-0479">Metal-binding</keyword>
<dbReference type="PANTHER" id="PTHR23350:SF0">
    <property type="entry name" value="PEROXISOME BIOGENESIS FACTOR 10"/>
    <property type="match status" value="1"/>
</dbReference>
<keyword evidence="14" id="KW-0653">Protein transport</keyword>
<evidence type="ECO:0000256" key="2">
    <source>
        <dbReference type="ARBA" id="ARBA00004585"/>
    </source>
</evidence>
<dbReference type="PANTHER" id="PTHR23350">
    <property type="entry name" value="PEROXISOME ASSEMBLY PROTEIN 10"/>
    <property type="match status" value="1"/>
</dbReference>
<keyword evidence="8" id="KW-0808">Transferase</keyword>
<feature type="domain" description="RING-type" evidence="20">
    <location>
        <begin position="99"/>
        <end position="137"/>
    </location>
</feature>
<evidence type="ECO:0000256" key="7">
    <source>
        <dbReference type="ARBA" id="ARBA00022593"/>
    </source>
</evidence>
<evidence type="ECO:0000256" key="5">
    <source>
        <dbReference type="ARBA" id="ARBA00012483"/>
    </source>
</evidence>
<dbReference type="InterPro" id="IPR017907">
    <property type="entry name" value="Znf_RING_CS"/>
</dbReference>
<keyword evidence="7" id="KW-0962">Peroxisome biogenesis</keyword>
<dbReference type="InterPro" id="IPR013083">
    <property type="entry name" value="Znf_RING/FYVE/PHD"/>
</dbReference>
<dbReference type="PROSITE" id="PS50089">
    <property type="entry name" value="ZF_RING_2"/>
    <property type="match status" value="1"/>
</dbReference>
<evidence type="ECO:0000256" key="6">
    <source>
        <dbReference type="ARBA" id="ARBA00022448"/>
    </source>
</evidence>
<evidence type="ECO:0000259" key="20">
    <source>
        <dbReference type="PROSITE" id="PS50089"/>
    </source>
</evidence>
<name>A0A7S0SAM9_9CHLO</name>
<keyword evidence="17" id="KW-0576">Peroxisome</keyword>
<evidence type="ECO:0000256" key="11">
    <source>
        <dbReference type="ARBA" id="ARBA00022771"/>
    </source>
</evidence>
<dbReference type="GO" id="GO:0061630">
    <property type="term" value="F:ubiquitin protein ligase activity"/>
    <property type="evidence" value="ECO:0007669"/>
    <property type="project" value="UniProtKB-EC"/>
</dbReference>
<evidence type="ECO:0000256" key="18">
    <source>
        <dbReference type="PROSITE-ProRule" id="PRU00175"/>
    </source>
</evidence>
<keyword evidence="13" id="KW-0862">Zinc</keyword>
<dbReference type="GO" id="GO:0016558">
    <property type="term" value="P:protein import into peroxisome matrix"/>
    <property type="evidence" value="ECO:0007669"/>
    <property type="project" value="InterPro"/>
</dbReference>
<evidence type="ECO:0000256" key="14">
    <source>
        <dbReference type="ARBA" id="ARBA00022927"/>
    </source>
</evidence>
<keyword evidence="16" id="KW-0472">Membrane</keyword>
<dbReference type="CDD" id="cd16527">
    <property type="entry name" value="RING-HC_PEX10"/>
    <property type="match status" value="1"/>
</dbReference>
<dbReference type="InterPro" id="IPR001841">
    <property type="entry name" value="Znf_RING"/>
</dbReference>
<accession>A0A7S0SAM9</accession>
<evidence type="ECO:0000256" key="1">
    <source>
        <dbReference type="ARBA" id="ARBA00000900"/>
    </source>
</evidence>
<dbReference type="GO" id="GO:0008270">
    <property type="term" value="F:zinc ion binding"/>
    <property type="evidence" value="ECO:0007669"/>
    <property type="project" value="UniProtKB-KW"/>
</dbReference>
<dbReference type="EC" id="2.3.2.27" evidence="5"/>
<evidence type="ECO:0000256" key="16">
    <source>
        <dbReference type="ARBA" id="ARBA00023136"/>
    </source>
</evidence>
<evidence type="ECO:0000256" key="4">
    <source>
        <dbReference type="ARBA" id="ARBA00008704"/>
    </source>
</evidence>
<comment type="catalytic activity">
    <reaction evidence="1">
        <text>S-ubiquitinyl-[E2 ubiquitin-conjugating enzyme]-L-cysteine + [acceptor protein]-L-lysine = [E2 ubiquitin-conjugating enzyme]-L-cysteine + N(6)-ubiquitinyl-[acceptor protein]-L-lysine.</text>
        <dbReference type="EC" id="2.3.2.27"/>
    </reaction>
</comment>
<evidence type="ECO:0000256" key="12">
    <source>
        <dbReference type="ARBA" id="ARBA00022786"/>
    </source>
</evidence>
<evidence type="ECO:0000256" key="15">
    <source>
        <dbReference type="ARBA" id="ARBA00022989"/>
    </source>
</evidence>
<feature type="region of interest" description="Disordered" evidence="19">
    <location>
        <begin position="1"/>
        <end position="61"/>
    </location>
</feature>
<evidence type="ECO:0000256" key="8">
    <source>
        <dbReference type="ARBA" id="ARBA00022679"/>
    </source>
</evidence>
<evidence type="ECO:0000256" key="19">
    <source>
        <dbReference type="SAM" id="MobiDB-lite"/>
    </source>
</evidence>
<dbReference type="Gene3D" id="3.30.40.10">
    <property type="entry name" value="Zinc/RING finger domain, C3HC4 (zinc finger)"/>
    <property type="match status" value="1"/>
</dbReference>
<reference evidence="21" key="1">
    <citation type="submission" date="2021-01" db="EMBL/GenBank/DDBJ databases">
        <authorList>
            <person name="Corre E."/>
            <person name="Pelletier E."/>
            <person name="Niang G."/>
            <person name="Scheremetjew M."/>
            <person name="Finn R."/>
            <person name="Kale V."/>
            <person name="Holt S."/>
            <person name="Cochrane G."/>
            <person name="Meng A."/>
            <person name="Brown T."/>
            <person name="Cohen L."/>
        </authorList>
    </citation>
    <scope>NUCLEOTIDE SEQUENCE</scope>
    <source>
        <strain evidence="21">SL-175</strain>
    </source>
</reference>
<dbReference type="GO" id="GO:0005778">
    <property type="term" value="C:peroxisomal membrane"/>
    <property type="evidence" value="ECO:0007669"/>
    <property type="project" value="UniProtKB-SubCell"/>
</dbReference>
<keyword evidence="6" id="KW-0813">Transport</keyword>
<comment type="pathway">
    <text evidence="3">Protein modification; protein ubiquitination.</text>
</comment>
<evidence type="ECO:0000313" key="21">
    <source>
        <dbReference type="EMBL" id="CAD8701563.1"/>
    </source>
</evidence>
<evidence type="ECO:0000256" key="13">
    <source>
        <dbReference type="ARBA" id="ARBA00022833"/>
    </source>
</evidence>
<gene>
    <name evidence="21" type="ORF">MANT1106_LOCUS4245</name>
</gene>
<comment type="subcellular location">
    <subcellularLocation>
        <location evidence="2">Peroxisome membrane</location>
        <topology evidence="2">Multi-pass membrane protein</topology>
    </subcellularLocation>
</comment>
<dbReference type="InterPro" id="IPR025654">
    <property type="entry name" value="PEX2/10"/>
</dbReference>
<proteinExistence type="inferred from homology"/>
<keyword evidence="15" id="KW-1133">Transmembrane helix</keyword>
<keyword evidence="12" id="KW-0833">Ubl conjugation pathway</keyword>
<dbReference type="AlphaFoldDB" id="A0A7S0SAM9"/>
<organism evidence="21">
    <name type="scientific">Mantoniella antarctica</name>
    <dbReference type="NCBI Taxonomy" id="81844"/>
    <lineage>
        <taxon>Eukaryota</taxon>
        <taxon>Viridiplantae</taxon>
        <taxon>Chlorophyta</taxon>
        <taxon>Mamiellophyceae</taxon>
        <taxon>Mamiellales</taxon>
        <taxon>Mamiellaceae</taxon>
        <taxon>Mantoniella</taxon>
    </lineage>
</organism>
<dbReference type="Pfam" id="PF13639">
    <property type="entry name" value="zf-RING_2"/>
    <property type="match status" value="1"/>
</dbReference>
<sequence>MARHSSRGGVSLDEGSSGGTALQGGTEIRGIDVDDAVRRGLDSRGSGSGGGLGNPTFPPHFVIQDADGREIDEMGKLEDEDEVAVASTTASLSSSPKKCALCLSPHRRPAATPCGHVFCWECIAAWCTQKPECPLCRAPAQPQQLIRLGNRIM</sequence>
<comment type="similarity">
    <text evidence="4">Belongs to the pex2/pex10/pex12 family.</text>
</comment>